<organism evidence="2 3">
    <name type="scientific">Solanum verrucosum</name>
    <dbReference type="NCBI Taxonomy" id="315347"/>
    <lineage>
        <taxon>Eukaryota</taxon>
        <taxon>Viridiplantae</taxon>
        <taxon>Streptophyta</taxon>
        <taxon>Embryophyta</taxon>
        <taxon>Tracheophyta</taxon>
        <taxon>Spermatophyta</taxon>
        <taxon>Magnoliopsida</taxon>
        <taxon>eudicotyledons</taxon>
        <taxon>Gunneridae</taxon>
        <taxon>Pentapetalae</taxon>
        <taxon>asterids</taxon>
        <taxon>lamiids</taxon>
        <taxon>Solanales</taxon>
        <taxon>Solanaceae</taxon>
        <taxon>Solanoideae</taxon>
        <taxon>Solaneae</taxon>
        <taxon>Solanum</taxon>
    </lineage>
</organism>
<sequence>GSPSPLGESLKGSYFNFFSNALSPEEKDQVGGKMEQSAHRRVVPQSSTMPPISQRTTIVKAGTRRR</sequence>
<evidence type="ECO:0000313" key="3">
    <source>
        <dbReference type="Proteomes" id="UP001234989"/>
    </source>
</evidence>
<name>A0AAF0ZZS8_SOLVR</name>
<protein>
    <submittedName>
        <fullName evidence="2">Uncharacterized protein</fullName>
    </submittedName>
</protein>
<feature type="compositionally biased region" description="Polar residues" evidence="1">
    <location>
        <begin position="44"/>
        <end position="57"/>
    </location>
</feature>
<dbReference type="AlphaFoldDB" id="A0AAF0ZZS8"/>
<proteinExistence type="predicted"/>
<dbReference type="Proteomes" id="UP001234989">
    <property type="component" value="Chromosome 12"/>
</dbReference>
<dbReference type="EMBL" id="CP133623">
    <property type="protein sequence ID" value="WMV58877.1"/>
    <property type="molecule type" value="Genomic_DNA"/>
</dbReference>
<feature type="non-terminal residue" evidence="2">
    <location>
        <position position="1"/>
    </location>
</feature>
<gene>
    <name evidence="2" type="ORF">MTR67_052262</name>
</gene>
<reference evidence="2" key="1">
    <citation type="submission" date="2023-08" db="EMBL/GenBank/DDBJ databases">
        <title>A de novo genome assembly of Solanum verrucosum Schlechtendal, a Mexican diploid species geographically isolated from the other diploid A-genome species in potato relatives.</title>
        <authorList>
            <person name="Hosaka K."/>
        </authorList>
    </citation>
    <scope>NUCLEOTIDE SEQUENCE</scope>
    <source>
        <tissue evidence="2">Young leaves</tissue>
    </source>
</reference>
<feature type="region of interest" description="Disordered" evidence="1">
    <location>
        <begin position="26"/>
        <end position="66"/>
    </location>
</feature>
<evidence type="ECO:0000313" key="2">
    <source>
        <dbReference type="EMBL" id="WMV58877.1"/>
    </source>
</evidence>
<evidence type="ECO:0000256" key="1">
    <source>
        <dbReference type="SAM" id="MobiDB-lite"/>
    </source>
</evidence>
<keyword evidence="3" id="KW-1185">Reference proteome</keyword>
<accession>A0AAF0ZZS8</accession>